<dbReference type="EMBL" id="LHPF02000002">
    <property type="protein sequence ID" value="PSC75267.1"/>
    <property type="molecule type" value="Genomic_DNA"/>
</dbReference>
<dbReference type="OrthoDB" id="514879at2759"/>
<feature type="compositionally biased region" description="Low complexity" evidence="6">
    <location>
        <begin position="556"/>
        <end position="582"/>
    </location>
</feature>
<evidence type="ECO:0000256" key="6">
    <source>
        <dbReference type="SAM" id="MobiDB-lite"/>
    </source>
</evidence>
<reference evidence="9 10" key="1">
    <citation type="journal article" date="2018" name="Plant J.">
        <title>Genome sequences of Chlorella sorokiniana UTEX 1602 and Micractinium conductrix SAG 241.80: implications to maltose excretion by a green alga.</title>
        <authorList>
            <person name="Arriola M.B."/>
            <person name="Velmurugan N."/>
            <person name="Zhang Y."/>
            <person name="Plunkett M.H."/>
            <person name="Hondzo H."/>
            <person name="Barney B.M."/>
        </authorList>
    </citation>
    <scope>NUCLEOTIDE SEQUENCE [LARGE SCALE GENOMIC DNA]</scope>
    <source>
        <strain evidence="9 10">SAG 241.80</strain>
    </source>
</reference>
<dbReference type="GO" id="GO:0006270">
    <property type="term" value="P:DNA replication initiation"/>
    <property type="evidence" value="ECO:0007669"/>
    <property type="project" value="TreeGrafter"/>
</dbReference>
<evidence type="ECO:0000256" key="5">
    <source>
        <dbReference type="ARBA" id="ARBA00023242"/>
    </source>
</evidence>
<dbReference type="PANTHER" id="PTHR12748">
    <property type="entry name" value="ORIGIN RECOGNITION COMPLEX SUBUNIT 3"/>
    <property type="match status" value="1"/>
</dbReference>
<feature type="region of interest" description="Disordered" evidence="6">
    <location>
        <begin position="737"/>
        <end position="795"/>
    </location>
</feature>
<gene>
    <name evidence="9" type="ORF">C2E20_1606</name>
</gene>
<sequence length="835" mass="87566">MDWNDDTQEDEDARKAVEKAFTLVAEGPSLQFARQPKQRGGAGSTFGSWELRLEAHPPLFAGEGEAARLARADASAACRSALAANIQETLEATDAGVFQQLLDFCQQSHPRPAAAAAADANDGAGHRVPTGLVLSGGVNSADHCHTFPRLISFLRDAGCYVALLQPASMGRVPGDALGEVLRQFSGLADSGAEHWDALAEWYRASTAGAEAAAAGDDSGDEQQEEPEAEEEGSRHEARHKRQRGAARGAAADVAAAVEAAERAARPLVVVVEGTEGVHVQCLRDLILLASERYHKVPLTFVLGLTTTDKALAEMVPSELIDRCMQTCSFKLATAIARLDSLVLHVLLGGSGRWSGLLFSQKIWSQLTDEFLNHYYSAGSITLGLKLAALEHFRTQPLASLAAAALEGEQALAQAAAKLDTKTLAQAKRALSCRSAADVARLVAEAQAGWSRWAVGMHWLIMAAEAVGLRAQEFRPWKVLEEALCQGFATEGGRGQLKRLLRRIEPPLRSLDPEAAAALAEALQQRAAAVWGGADSAAYQLEGLAAAVAAAAADGEQRAQQEQQQGGAEAAASAQAQAPASGKQQKKAKRDVYHTKASRKAALVQKAAEAAAAEPKGGKSAAAAKKAREEAAPGARLAAWLAPALRTLLETPPTKLPGAVVFTCRDAASLACMTAEPRSMLHMALTEPHQLLPGVAADMGTSAAQEDACLAYTLFDQDPKCSNLADWYQAFAAVHGQGGADEERGEGGAAGGSKKPKKAAVKKAGGKKAAASKARGKAGSSAAGGKGGDEAANQRELAARFSQATAELQFVGFIRPAKRRRGDYAQRMIHMPAAGS</sequence>
<dbReference type="InterPro" id="IPR045667">
    <property type="entry name" value="ORC3_N"/>
</dbReference>
<evidence type="ECO:0000259" key="8">
    <source>
        <dbReference type="Pfam" id="PF18137"/>
    </source>
</evidence>
<dbReference type="Pfam" id="PF18137">
    <property type="entry name" value="WHD_ORC"/>
    <property type="match status" value="1"/>
</dbReference>
<evidence type="ECO:0000256" key="2">
    <source>
        <dbReference type="ARBA" id="ARBA00010977"/>
    </source>
</evidence>
<keyword evidence="4" id="KW-0238">DNA-binding</keyword>
<comment type="similarity">
    <text evidence="2">Belongs to the ORC3 family.</text>
</comment>
<evidence type="ECO:0000256" key="4">
    <source>
        <dbReference type="ARBA" id="ARBA00023125"/>
    </source>
</evidence>
<protein>
    <submittedName>
        <fullName evidence="9">Origin recognition complex subunit 3</fullName>
    </submittedName>
</protein>
<dbReference type="GO" id="GO:0005664">
    <property type="term" value="C:nuclear origin of replication recognition complex"/>
    <property type="evidence" value="ECO:0007669"/>
    <property type="project" value="InterPro"/>
</dbReference>
<dbReference type="InterPro" id="IPR020795">
    <property type="entry name" value="ORC3"/>
</dbReference>
<dbReference type="PANTHER" id="PTHR12748:SF0">
    <property type="entry name" value="ORIGIN RECOGNITION COMPLEX SUBUNIT 3"/>
    <property type="match status" value="1"/>
</dbReference>
<dbReference type="GO" id="GO:0005656">
    <property type="term" value="C:nuclear pre-replicative complex"/>
    <property type="evidence" value="ECO:0007669"/>
    <property type="project" value="TreeGrafter"/>
</dbReference>
<organism evidence="9 10">
    <name type="scientific">Micractinium conductrix</name>
    <dbReference type="NCBI Taxonomy" id="554055"/>
    <lineage>
        <taxon>Eukaryota</taxon>
        <taxon>Viridiplantae</taxon>
        <taxon>Chlorophyta</taxon>
        <taxon>core chlorophytes</taxon>
        <taxon>Trebouxiophyceae</taxon>
        <taxon>Chlorellales</taxon>
        <taxon>Chlorellaceae</taxon>
        <taxon>Chlorella clade</taxon>
        <taxon>Micractinium</taxon>
    </lineage>
</organism>
<dbReference type="Proteomes" id="UP000239649">
    <property type="component" value="Unassembled WGS sequence"/>
</dbReference>
<feature type="compositionally biased region" description="Basic residues" evidence="6">
    <location>
        <begin position="753"/>
        <end position="765"/>
    </location>
</feature>
<proteinExistence type="inferred from homology"/>
<evidence type="ECO:0000256" key="1">
    <source>
        <dbReference type="ARBA" id="ARBA00004123"/>
    </source>
</evidence>
<dbReference type="InterPro" id="IPR040855">
    <property type="entry name" value="ORC_WH_C"/>
</dbReference>
<keyword evidence="5" id="KW-0539">Nucleus</keyword>
<comment type="subcellular location">
    <subcellularLocation>
        <location evidence="1">Nucleus</location>
    </subcellularLocation>
</comment>
<keyword evidence="10" id="KW-1185">Reference proteome</keyword>
<feature type="region of interest" description="Disordered" evidence="6">
    <location>
        <begin position="209"/>
        <end position="245"/>
    </location>
</feature>
<dbReference type="GO" id="GO:0003688">
    <property type="term" value="F:DNA replication origin binding"/>
    <property type="evidence" value="ECO:0007669"/>
    <property type="project" value="TreeGrafter"/>
</dbReference>
<feature type="compositionally biased region" description="Acidic residues" evidence="6">
    <location>
        <begin position="217"/>
        <end position="230"/>
    </location>
</feature>
<evidence type="ECO:0000259" key="7">
    <source>
        <dbReference type="Pfam" id="PF07034"/>
    </source>
</evidence>
<keyword evidence="3" id="KW-0235">DNA replication</keyword>
<evidence type="ECO:0000313" key="10">
    <source>
        <dbReference type="Proteomes" id="UP000239649"/>
    </source>
</evidence>
<dbReference type="GO" id="GO:0031261">
    <property type="term" value="C:DNA replication preinitiation complex"/>
    <property type="evidence" value="ECO:0007669"/>
    <property type="project" value="TreeGrafter"/>
</dbReference>
<accession>A0A2P6VMI2</accession>
<feature type="region of interest" description="Disordered" evidence="6">
    <location>
        <begin position="556"/>
        <end position="594"/>
    </location>
</feature>
<feature type="compositionally biased region" description="Low complexity" evidence="6">
    <location>
        <begin position="766"/>
        <end position="782"/>
    </location>
</feature>
<dbReference type="AlphaFoldDB" id="A0A2P6VMI2"/>
<feature type="domain" description="Origin recognition complex subunit 3 winged helix C-terminal" evidence="8">
    <location>
        <begin position="677"/>
        <end position="828"/>
    </location>
</feature>
<evidence type="ECO:0000313" key="9">
    <source>
        <dbReference type="EMBL" id="PSC75267.1"/>
    </source>
</evidence>
<name>A0A2P6VMI2_9CHLO</name>
<feature type="domain" description="Origin recognition complex subunit 3 N-terminal" evidence="7">
    <location>
        <begin position="67"/>
        <end position="400"/>
    </location>
</feature>
<dbReference type="STRING" id="554055.A0A2P6VMI2"/>
<comment type="caution">
    <text evidence="9">The sequence shown here is derived from an EMBL/GenBank/DDBJ whole genome shotgun (WGS) entry which is preliminary data.</text>
</comment>
<evidence type="ECO:0000256" key="3">
    <source>
        <dbReference type="ARBA" id="ARBA00022705"/>
    </source>
</evidence>
<dbReference type="Pfam" id="PF07034">
    <property type="entry name" value="ORC3_N"/>
    <property type="match status" value="1"/>
</dbReference>